<dbReference type="CDD" id="cd12148">
    <property type="entry name" value="fungal_TF_MHR"/>
    <property type="match status" value="1"/>
</dbReference>
<dbReference type="GO" id="GO:0003677">
    <property type="term" value="F:DNA binding"/>
    <property type="evidence" value="ECO:0007669"/>
    <property type="project" value="InterPro"/>
</dbReference>
<gene>
    <name evidence="3" type="ORF">TRIVIDRAFT_133632</name>
</gene>
<evidence type="ECO:0000313" key="4">
    <source>
        <dbReference type="Proteomes" id="UP000007115"/>
    </source>
</evidence>
<keyword evidence="4" id="KW-1185">Reference proteome</keyword>
<proteinExistence type="predicted"/>
<dbReference type="PANTHER" id="PTHR46910:SF17">
    <property type="entry name" value="SCFA-RELATED"/>
    <property type="match status" value="1"/>
</dbReference>
<dbReference type="GO" id="GO:0008270">
    <property type="term" value="F:zinc ion binding"/>
    <property type="evidence" value="ECO:0007669"/>
    <property type="project" value="InterPro"/>
</dbReference>
<dbReference type="Pfam" id="PF04082">
    <property type="entry name" value="Fungal_trans"/>
    <property type="match status" value="1"/>
</dbReference>
<dbReference type="OrthoDB" id="3266505at2759"/>
<evidence type="ECO:0000256" key="1">
    <source>
        <dbReference type="ARBA" id="ARBA00023242"/>
    </source>
</evidence>
<dbReference type="InterPro" id="IPR050987">
    <property type="entry name" value="AtrR-like"/>
</dbReference>
<feature type="non-terminal residue" evidence="3">
    <location>
        <position position="496"/>
    </location>
</feature>
<feature type="domain" description="Xylanolytic transcriptional activator regulatory" evidence="2">
    <location>
        <begin position="146"/>
        <end position="223"/>
    </location>
</feature>
<dbReference type="AlphaFoldDB" id="G9N9X5"/>
<dbReference type="InterPro" id="IPR007219">
    <property type="entry name" value="XnlR_reg_dom"/>
</dbReference>
<evidence type="ECO:0000259" key="2">
    <source>
        <dbReference type="SMART" id="SM00906"/>
    </source>
</evidence>
<dbReference type="GeneID" id="25787616"/>
<dbReference type="HOGENOM" id="CLU_005767_2_2_1"/>
<dbReference type="GO" id="GO:0003700">
    <property type="term" value="F:DNA-binding transcription factor activity"/>
    <property type="evidence" value="ECO:0007669"/>
    <property type="project" value="InterPro"/>
</dbReference>
<dbReference type="RefSeq" id="XP_013950939.1">
    <property type="nucleotide sequence ID" value="XM_014095464.1"/>
</dbReference>
<reference evidence="3 4" key="1">
    <citation type="journal article" date="2011" name="Genome Biol.">
        <title>Comparative genome sequence analysis underscores mycoparasitism as the ancestral life style of Trichoderma.</title>
        <authorList>
            <person name="Kubicek C.P."/>
            <person name="Herrera-Estrella A."/>
            <person name="Seidl-Seiboth V."/>
            <person name="Martinez D.A."/>
            <person name="Druzhinina I.S."/>
            <person name="Thon M."/>
            <person name="Zeilinger S."/>
            <person name="Casas-Flores S."/>
            <person name="Horwitz B.A."/>
            <person name="Mukherjee P.K."/>
            <person name="Mukherjee M."/>
            <person name="Kredics L."/>
            <person name="Alcaraz L.D."/>
            <person name="Aerts A."/>
            <person name="Antal Z."/>
            <person name="Atanasova L."/>
            <person name="Cervantes-Badillo M.G."/>
            <person name="Challacombe J."/>
            <person name="Chertkov O."/>
            <person name="McCluskey K."/>
            <person name="Coulpier F."/>
            <person name="Deshpande N."/>
            <person name="von Doehren H."/>
            <person name="Ebbole D.J."/>
            <person name="Esquivel-Naranjo E.U."/>
            <person name="Fekete E."/>
            <person name="Flipphi M."/>
            <person name="Glaser F."/>
            <person name="Gomez-Rodriguez E.Y."/>
            <person name="Gruber S."/>
            <person name="Han C."/>
            <person name="Henrissat B."/>
            <person name="Hermosa R."/>
            <person name="Hernandez-Onate M."/>
            <person name="Karaffa L."/>
            <person name="Kosti I."/>
            <person name="Le Crom S."/>
            <person name="Lindquist E."/>
            <person name="Lucas S."/>
            <person name="Luebeck M."/>
            <person name="Luebeck P.S."/>
            <person name="Margeot A."/>
            <person name="Metz B."/>
            <person name="Misra M."/>
            <person name="Nevalainen H."/>
            <person name="Omann M."/>
            <person name="Packer N."/>
            <person name="Perrone G."/>
            <person name="Uresti-Rivera E.E."/>
            <person name="Salamov A."/>
            <person name="Schmoll M."/>
            <person name="Seiboth B."/>
            <person name="Shapiro H."/>
            <person name="Sukno S."/>
            <person name="Tamayo-Ramos J.A."/>
            <person name="Tisch D."/>
            <person name="Wiest A."/>
            <person name="Wilkinson H.H."/>
            <person name="Zhang M."/>
            <person name="Coutinho P.M."/>
            <person name="Kenerley C.M."/>
            <person name="Monte E."/>
            <person name="Baker S.E."/>
            <person name="Grigoriev I.V."/>
        </authorList>
    </citation>
    <scope>NUCLEOTIDE SEQUENCE [LARGE SCALE GENOMIC DNA]</scope>
    <source>
        <strain evidence="4">Gv29-8 / FGSC 10586</strain>
    </source>
</reference>
<accession>G9N9X5</accession>
<dbReference type="InParanoid" id="G9N9X5"/>
<keyword evidence="1" id="KW-0539">Nucleus</keyword>
<protein>
    <recommendedName>
        <fullName evidence="2">Xylanolytic transcriptional activator regulatory domain-containing protein</fullName>
    </recommendedName>
</protein>
<dbReference type="Proteomes" id="UP000007115">
    <property type="component" value="Unassembled WGS sequence"/>
</dbReference>
<dbReference type="SMART" id="SM00906">
    <property type="entry name" value="Fungal_trans"/>
    <property type="match status" value="1"/>
</dbReference>
<dbReference type="VEuPathDB" id="FungiDB:TRIVIDRAFT_133632"/>
<dbReference type="eggNOG" id="ENOG502SMCW">
    <property type="taxonomic scope" value="Eukaryota"/>
</dbReference>
<dbReference type="EMBL" id="ABDF02000090">
    <property type="protein sequence ID" value="EHK16743.1"/>
    <property type="molecule type" value="Genomic_DNA"/>
</dbReference>
<organism evidence="3 4">
    <name type="scientific">Hypocrea virens (strain Gv29-8 / FGSC 10586)</name>
    <name type="common">Gliocladium virens</name>
    <name type="synonym">Trichoderma virens</name>
    <dbReference type="NCBI Taxonomy" id="413071"/>
    <lineage>
        <taxon>Eukaryota</taxon>
        <taxon>Fungi</taxon>
        <taxon>Dikarya</taxon>
        <taxon>Ascomycota</taxon>
        <taxon>Pezizomycotina</taxon>
        <taxon>Sordariomycetes</taxon>
        <taxon>Hypocreomycetidae</taxon>
        <taxon>Hypocreales</taxon>
        <taxon>Hypocreaceae</taxon>
        <taxon>Trichoderma</taxon>
    </lineage>
</organism>
<dbReference type="PANTHER" id="PTHR46910">
    <property type="entry name" value="TRANSCRIPTION FACTOR PDR1"/>
    <property type="match status" value="1"/>
</dbReference>
<feature type="non-terminal residue" evidence="3">
    <location>
        <position position="1"/>
    </location>
</feature>
<dbReference type="GO" id="GO:0006351">
    <property type="term" value="P:DNA-templated transcription"/>
    <property type="evidence" value="ECO:0007669"/>
    <property type="project" value="InterPro"/>
</dbReference>
<comment type="caution">
    <text evidence="3">The sequence shown here is derived from an EMBL/GenBank/DDBJ whole genome shotgun (WGS) entry which is preliminary data.</text>
</comment>
<evidence type="ECO:0000313" key="3">
    <source>
        <dbReference type="EMBL" id="EHK16743.1"/>
    </source>
</evidence>
<sequence length="496" mass="55625">PSLPNSFIGELWALLPNHDSASLLVNNYFNHIHWFMLLFHQRNFRNRFERLYEPGRRQALPAGSTSQVGYVAVLLSVCAISLEYTTASQRQALESQGTDPESLRNKILMTMKLRLLDILSLGSLEAVQTCVLLGSYYLYHGQPELAWPLCGCGLRIAQALNLHRKMASHGADQERFDQPTIAARQRCWWAVYEIETFCSMMYGFPLGISDSDCDVEELNPHDGCSVSTTDDEDPGQPNLLFFKCAMSKLSRIVRCALTDLYGTHRNLDRQNRPIVDDSSRLQSLIAKVADLDERLSQWQEALPTKLRPTTLQQQSAQSSAETGSTESFTEKLFHLQALILKLAYENARILVHRPLLSYKMVITENADPSNSRSCDDPFQRSVQCCRDAALQVSRIGSNPIFRQVSDTYAVTFVSLHLFTAGVTLCIMTSLDPLSRESHESKLGIRGLMEMQTILKPKSIAAAQGLDILRNLLSLVMAKEISNLFEIPSPSEESSTA</sequence>
<name>G9N9X5_HYPVG</name>